<evidence type="ECO:0000259" key="7">
    <source>
        <dbReference type="SMART" id="SM00358"/>
    </source>
</evidence>
<gene>
    <name evidence="8" type="ORF">SARC_08750</name>
</gene>
<dbReference type="AlphaFoldDB" id="A0A0L0FS75"/>
<dbReference type="STRING" id="667725.A0A0L0FS75"/>
<comment type="cofactor">
    <cofactor evidence="1">
        <name>FMN</name>
        <dbReference type="ChEBI" id="CHEBI:58210"/>
    </cofactor>
</comment>
<dbReference type="SMART" id="SM00358">
    <property type="entry name" value="DSRM"/>
    <property type="match status" value="1"/>
</dbReference>
<feature type="domain" description="DRBM" evidence="7">
    <location>
        <begin position="435"/>
        <end position="500"/>
    </location>
</feature>
<dbReference type="InterPro" id="IPR035587">
    <property type="entry name" value="DUS-like_FMN-bd"/>
</dbReference>
<dbReference type="InterPro" id="IPR044463">
    <property type="entry name" value="DUS2_DSRM"/>
</dbReference>
<name>A0A0L0FS75_9EUKA</name>
<keyword evidence="4" id="KW-0819">tRNA processing</keyword>
<evidence type="ECO:0000256" key="3">
    <source>
        <dbReference type="ARBA" id="ARBA00022643"/>
    </source>
</evidence>
<dbReference type="SUPFAM" id="SSF54768">
    <property type="entry name" value="dsRNA-binding domain-like"/>
    <property type="match status" value="1"/>
</dbReference>
<evidence type="ECO:0000256" key="5">
    <source>
        <dbReference type="ARBA" id="ARBA00023002"/>
    </source>
</evidence>
<accession>A0A0L0FS75</accession>
<dbReference type="InterPro" id="IPR018517">
    <property type="entry name" value="tRNA_hU_synthase_CS"/>
</dbReference>
<evidence type="ECO:0000256" key="2">
    <source>
        <dbReference type="ARBA" id="ARBA00022630"/>
    </source>
</evidence>
<dbReference type="InterPro" id="IPR013785">
    <property type="entry name" value="Aldolase_TIM"/>
</dbReference>
<dbReference type="PANTHER" id="PTHR45936">
    <property type="entry name" value="TRNA-DIHYDROURIDINE(20) SYNTHASE [NAD(P)+]-LIKE"/>
    <property type="match status" value="1"/>
</dbReference>
<keyword evidence="2" id="KW-0285">Flavoprotein</keyword>
<dbReference type="GO" id="GO:0050660">
    <property type="term" value="F:flavin adenine dinucleotide binding"/>
    <property type="evidence" value="ECO:0007669"/>
    <property type="project" value="InterPro"/>
</dbReference>
<dbReference type="InterPro" id="IPR052582">
    <property type="entry name" value="tRNA-DUS-like"/>
</dbReference>
<dbReference type="OrthoDB" id="10262250at2759"/>
<dbReference type="Gene3D" id="3.20.20.70">
    <property type="entry name" value="Aldolase class I"/>
    <property type="match status" value="1"/>
</dbReference>
<evidence type="ECO:0000256" key="4">
    <source>
        <dbReference type="ARBA" id="ARBA00022694"/>
    </source>
</evidence>
<dbReference type="Pfam" id="PF00035">
    <property type="entry name" value="dsrm"/>
    <property type="match status" value="1"/>
</dbReference>
<protein>
    <recommendedName>
        <fullName evidence="7">DRBM domain-containing protein</fullName>
    </recommendedName>
</protein>
<dbReference type="GO" id="GO:0005737">
    <property type="term" value="C:cytoplasm"/>
    <property type="evidence" value="ECO:0007669"/>
    <property type="project" value="TreeGrafter"/>
</dbReference>
<evidence type="ECO:0000313" key="9">
    <source>
        <dbReference type="Proteomes" id="UP000054560"/>
    </source>
</evidence>
<dbReference type="Pfam" id="PF01207">
    <property type="entry name" value="Dus"/>
    <property type="match status" value="1"/>
</dbReference>
<dbReference type="InterPro" id="IPR014720">
    <property type="entry name" value="dsRBD_dom"/>
</dbReference>
<dbReference type="RefSeq" id="XP_014152735.1">
    <property type="nucleotide sequence ID" value="XM_014297260.1"/>
</dbReference>
<feature type="compositionally biased region" description="Low complexity" evidence="6">
    <location>
        <begin position="16"/>
        <end position="27"/>
    </location>
</feature>
<proteinExistence type="predicted"/>
<evidence type="ECO:0000256" key="1">
    <source>
        <dbReference type="ARBA" id="ARBA00001917"/>
    </source>
</evidence>
<dbReference type="GO" id="GO:0017150">
    <property type="term" value="F:tRNA dihydrouridine synthase activity"/>
    <property type="evidence" value="ECO:0007669"/>
    <property type="project" value="InterPro"/>
</dbReference>
<reference evidence="8 9" key="1">
    <citation type="submission" date="2011-02" db="EMBL/GenBank/DDBJ databases">
        <title>The Genome Sequence of Sphaeroforma arctica JP610.</title>
        <authorList>
            <consortium name="The Broad Institute Genome Sequencing Platform"/>
            <person name="Russ C."/>
            <person name="Cuomo C."/>
            <person name="Young S.K."/>
            <person name="Zeng Q."/>
            <person name="Gargeya S."/>
            <person name="Alvarado L."/>
            <person name="Berlin A."/>
            <person name="Chapman S.B."/>
            <person name="Chen Z."/>
            <person name="Freedman E."/>
            <person name="Gellesch M."/>
            <person name="Goldberg J."/>
            <person name="Griggs A."/>
            <person name="Gujja S."/>
            <person name="Heilman E."/>
            <person name="Heiman D."/>
            <person name="Howarth C."/>
            <person name="Mehta T."/>
            <person name="Neiman D."/>
            <person name="Pearson M."/>
            <person name="Roberts A."/>
            <person name="Saif S."/>
            <person name="Shea T."/>
            <person name="Shenoy N."/>
            <person name="Sisk P."/>
            <person name="Stolte C."/>
            <person name="Sykes S."/>
            <person name="White J."/>
            <person name="Yandava C."/>
            <person name="Burger G."/>
            <person name="Gray M.W."/>
            <person name="Holland P.W.H."/>
            <person name="King N."/>
            <person name="Lang F.B.F."/>
            <person name="Roger A.J."/>
            <person name="Ruiz-Trillo I."/>
            <person name="Haas B."/>
            <person name="Nusbaum C."/>
            <person name="Birren B."/>
        </authorList>
    </citation>
    <scope>NUCLEOTIDE SEQUENCE [LARGE SCALE GENOMIC DNA]</scope>
    <source>
        <strain evidence="8 9">JP610</strain>
    </source>
</reference>
<evidence type="ECO:0000256" key="6">
    <source>
        <dbReference type="SAM" id="MobiDB-lite"/>
    </source>
</evidence>
<dbReference type="SUPFAM" id="SSF51395">
    <property type="entry name" value="FMN-linked oxidoreductases"/>
    <property type="match status" value="1"/>
</dbReference>
<dbReference type="PANTHER" id="PTHR45936:SF1">
    <property type="entry name" value="TRNA-DIHYDROURIDINE(20) SYNTHASE [NAD(P)+]-LIKE"/>
    <property type="match status" value="1"/>
</dbReference>
<feature type="compositionally biased region" description="Polar residues" evidence="6">
    <location>
        <begin position="1"/>
        <end position="11"/>
    </location>
</feature>
<evidence type="ECO:0000313" key="8">
    <source>
        <dbReference type="EMBL" id="KNC78833.1"/>
    </source>
</evidence>
<keyword evidence="9" id="KW-1185">Reference proteome</keyword>
<keyword evidence="3" id="KW-0288">FMN</keyword>
<dbReference type="PROSITE" id="PS01136">
    <property type="entry name" value="UPF0034"/>
    <property type="match status" value="1"/>
</dbReference>
<dbReference type="EMBL" id="KQ242415">
    <property type="protein sequence ID" value="KNC78833.1"/>
    <property type="molecule type" value="Genomic_DNA"/>
</dbReference>
<dbReference type="Proteomes" id="UP000054560">
    <property type="component" value="Unassembled WGS sequence"/>
</dbReference>
<dbReference type="CDD" id="cd02801">
    <property type="entry name" value="DUS_like_FMN"/>
    <property type="match status" value="1"/>
</dbReference>
<sequence length="534" mass="58575">MATSTPESTQPEGVVDAASTDNTSTDTKLAHTHNIEDTNDTKAGTNSCVTKMVPGIALQRKFRHMYRNVNCLAPMVRAGTLPLRLLCLRQGAHLVYSEELIDHSLVLCTRKVNAEFDTVEYVMPGTDSVIFSTCAEEKKAVILQLGTANADRAVKVAIMMQNDIAGVDVNMGCPKPYSVLGGMGAALLSKPDTIKELLTSLVAAVSVPVTCKIRILDTVEQTVELVKVIEATGVAAVGIHGRRIPQRPREQANYEHIKAVRAAIDSDFPIIANGGSLDYVHNSPHLVDFREASGCDSIMMARAAQWNPALFKDGQVKHVCKRELSEQYLKIAMEHGHVFENAKWNVMNLLHFDKDPKRARGVSAARGYQEICTVLGCEAVYKSIPAHKLAKIGRKRPLALSAEDVQEHKAKKLKEGIIASEDSYVRKEWAKNLRPKLVVTEWLRKNQLAPIAVTHVEQEGKRGFQSVVTVDGKKYTSLRFSSNKKDAEHAACVVAIEALNIPHERLRIDTNPEARTNAVKGVSVPSVVEEAAES</sequence>
<dbReference type="GeneID" id="25909254"/>
<feature type="region of interest" description="Disordered" evidence="6">
    <location>
        <begin position="1"/>
        <end position="43"/>
    </location>
</feature>
<dbReference type="CDD" id="cd19871">
    <property type="entry name" value="DSRM_DUS2L"/>
    <property type="match status" value="1"/>
</dbReference>
<keyword evidence="5" id="KW-0560">Oxidoreductase</keyword>
<organism evidence="8 9">
    <name type="scientific">Sphaeroforma arctica JP610</name>
    <dbReference type="NCBI Taxonomy" id="667725"/>
    <lineage>
        <taxon>Eukaryota</taxon>
        <taxon>Ichthyosporea</taxon>
        <taxon>Ichthyophonida</taxon>
        <taxon>Sphaeroforma</taxon>
    </lineage>
</organism>
<dbReference type="Gene3D" id="3.30.160.20">
    <property type="match status" value="1"/>
</dbReference>
<dbReference type="GO" id="GO:0000049">
    <property type="term" value="F:tRNA binding"/>
    <property type="evidence" value="ECO:0007669"/>
    <property type="project" value="InterPro"/>
</dbReference>
<dbReference type="eggNOG" id="KOG2334">
    <property type="taxonomic scope" value="Eukaryota"/>
</dbReference>